<evidence type="ECO:0000313" key="3">
    <source>
        <dbReference type="Proteomes" id="UP001615550"/>
    </source>
</evidence>
<proteinExistence type="predicted"/>
<feature type="signal peptide" evidence="1">
    <location>
        <begin position="1"/>
        <end position="22"/>
    </location>
</feature>
<evidence type="ECO:0000256" key="1">
    <source>
        <dbReference type="SAM" id="SignalP"/>
    </source>
</evidence>
<dbReference type="RefSeq" id="WP_400186332.1">
    <property type="nucleotide sequence ID" value="NZ_JBGORX010000001.1"/>
</dbReference>
<protein>
    <recommendedName>
        <fullName evidence="4">Secreted protein</fullName>
    </recommendedName>
</protein>
<keyword evidence="3" id="KW-1185">Reference proteome</keyword>
<dbReference type="Proteomes" id="UP001615550">
    <property type="component" value="Unassembled WGS sequence"/>
</dbReference>
<evidence type="ECO:0000313" key="2">
    <source>
        <dbReference type="EMBL" id="MFJ1267618.1"/>
    </source>
</evidence>
<name>A0ABW8D4H8_9GAMM</name>
<organism evidence="2 3">
    <name type="scientific">Legionella lytica</name>
    <dbReference type="NCBI Taxonomy" id="96232"/>
    <lineage>
        <taxon>Bacteria</taxon>
        <taxon>Pseudomonadati</taxon>
        <taxon>Pseudomonadota</taxon>
        <taxon>Gammaproteobacteria</taxon>
        <taxon>Legionellales</taxon>
        <taxon>Legionellaceae</taxon>
        <taxon>Legionella</taxon>
    </lineage>
</organism>
<reference evidence="2 3" key="1">
    <citation type="submission" date="2024-08" db="EMBL/GenBank/DDBJ databases">
        <title>Draft Genome Sequence of Legionella lytica strain DSB2004, Isolated From a Fire Sprinkler System.</title>
        <authorList>
            <person name="Everhart A.D."/>
            <person name="Kidane D.T."/>
            <person name="Farone A.L."/>
            <person name="Farone M.B."/>
        </authorList>
    </citation>
    <scope>NUCLEOTIDE SEQUENCE [LARGE SCALE GENOMIC DNA]</scope>
    <source>
        <strain evidence="2 3">DSB2004</strain>
    </source>
</reference>
<evidence type="ECO:0008006" key="4">
    <source>
        <dbReference type="Google" id="ProtNLM"/>
    </source>
</evidence>
<gene>
    <name evidence="2" type="ORF">ACD661_03485</name>
</gene>
<accession>A0ABW8D4H8</accession>
<keyword evidence="1" id="KW-0732">Signal</keyword>
<sequence>MIKYLRNFSVVLSLLICHSAFSVGGSFFTISATGTPTNLSVTLCLNGKGAVSCQNYTVSALTLKILTTLRNRNYPFAGIKINNPGYALSGCTQNSNGYCLFSVSNTTAAILPITPPTCQPSVVNFTPSVVQVNNPTGNGANPAQQFTVSMTMCNSQGKALIPSVNNPIHVDVYGAPHGAIWPTSTTTSTGTVTFTYSGQAFPNNISLNAWISDQTNNGAALGVMQVLKKNKPSSCAYGTTSYHVPLSQTLPYALKIKADVGYNQYDSTGTFAGYTIDTGSLGVVVPTSELPHNGNVIGPGAPGVKYYNSSGNTYSGNYYLAPVRIKTSTGTVQTQPIMVLGIDKAYCVGPADKSCHTTPPTPDLHYIGVGFNRNSTTSNDLFNSPTANAFLHITNASNGTDMSPGYYLTPGEVSSRPDGLILGITSTAASYNVVDLTPNMAIPGDFNAQSGCYSFPGLPTANQFCGTALLDVGIDSMFIDLPKVQWPDGTHGADNYVPAGIDMSVSMGSLSTPAMSYSFSTVNGSVPPIDSPTPVSVQWINSTATGMVFINTGRRPLYKYNYFYNGQCGQVGFKALP</sequence>
<comment type="caution">
    <text evidence="2">The sequence shown here is derived from an EMBL/GenBank/DDBJ whole genome shotgun (WGS) entry which is preliminary data.</text>
</comment>
<feature type="chain" id="PRO_5046205951" description="Secreted protein" evidence="1">
    <location>
        <begin position="23"/>
        <end position="577"/>
    </location>
</feature>
<dbReference type="EMBL" id="JBGORX010000001">
    <property type="protein sequence ID" value="MFJ1267618.1"/>
    <property type="molecule type" value="Genomic_DNA"/>
</dbReference>